<dbReference type="AlphaFoldDB" id="A0AAV5AR15"/>
<accession>A0AAV5AR15</accession>
<keyword evidence="1" id="KW-1133">Transmembrane helix</keyword>
<comment type="caution">
    <text evidence="2">The sequence shown here is derived from an EMBL/GenBank/DDBJ whole genome shotgun (WGS) entry which is preliminary data.</text>
</comment>
<sequence length="70" mass="7439">MVTNASPSESALSKINGLSQMAIILPQAVAPATATALFAYSIKSQIIRGHLIWAILFSIGTLCFFSIDQV</sequence>
<dbReference type="EMBL" id="BPWL01000010">
    <property type="protein sequence ID" value="GJJ15230.1"/>
    <property type="molecule type" value="Genomic_DNA"/>
</dbReference>
<dbReference type="Proteomes" id="UP001050691">
    <property type="component" value="Unassembled WGS sequence"/>
</dbReference>
<protein>
    <submittedName>
        <fullName evidence="2">Uncharacterized protein</fullName>
    </submittedName>
</protein>
<name>A0AAV5AR15_9AGAM</name>
<feature type="transmembrane region" description="Helical" evidence="1">
    <location>
        <begin position="51"/>
        <end position="67"/>
    </location>
</feature>
<keyword evidence="1" id="KW-0812">Transmembrane</keyword>
<evidence type="ECO:0000313" key="2">
    <source>
        <dbReference type="EMBL" id="GJJ15230.1"/>
    </source>
</evidence>
<feature type="transmembrane region" description="Helical" evidence="1">
    <location>
        <begin position="20"/>
        <end position="39"/>
    </location>
</feature>
<evidence type="ECO:0000313" key="3">
    <source>
        <dbReference type="Proteomes" id="UP001050691"/>
    </source>
</evidence>
<gene>
    <name evidence="2" type="ORF">Clacol_009506</name>
</gene>
<keyword evidence="3" id="KW-1185">Reference proteome</keyword>
<evidence type="ECO:0000256" key="1">
    <source>
        <dbReference type="SAM" id="Phobius"/>
    </source>
</evidence>
<keyword evidence="1" id="KW-0472">Membrane</keyword>
<proteinExistence type="predicted"/>
<reference evidence="2" key="1">
    <citation type="submission" date="2021-10" db="EMBL/GenBank/DDBJ databases">
        <title>De novo Genome Assembly of Clathrus columnatus (Basidiomycota, Fungi) Using Illumina and Nanopore Sequence Data.</title>
        <authorList>
            <person name="Ogiso-Tanaka E."/>
            <person name="Itagaki H."/>
            <person name="Hosoya T."/>
            <person name="Hosaka K."/>
        </authorList>
    </citation>
    <scope>NUCLEOTIDE SEQUENCE</scope>
    <source>
        <strain evidence="2">MO-923</strain>
    </source>
</reference>
<organism evidence="2 3">
    <name type="scientific">Clathrus columnatus</name>
    <dbReference type="NCBI Taxonomy" id="1419009"/>
    <lineage>
        <taxon>Eukaryota</taxon>
        <taxon>Fungi</taxon>
        <taxon>Dikarya</taxon>
        <taxon>Basidiomycota</taxon>
        <taxon>Agaricomycotina</taxon>
        <taxon>Agaricomycetes</taxon>
        <taxon>Phallomycetidae</taxon>
        <taxon>Phallales</taxon>
        <taxon>Clathraceae</taxon>
        <taxon>Clathrus</taxon>
    </lineage>
</organism>